<dbReference type="Gene3D" id="2.70.70.10">
    <property type="entry name" value="Glucose Permease (Domain IIA)"/>
    <property type="match status" value="1"/>
</dbReference>
<accession>A0A927GXX9</accession>
<organism evidence="3 4">
    <name type="scientific">Paenibacillus oceani</name>
    <dbReference type="NCBI Taxonomy" id="2772510"/>
    <lineage>
        <taxon>Bacteria</taxon>
        <taxon>Bacillati</taxon>
        <taxon>Bacillota</taxon>
        <taxon>Bacilli</taxon>
        <taxon>Bacillales</taxon>
        <taxon>Paenibacillaceae</taxon>
        <taxon>Paenibacillus</taxon>
    </lineage>
</organism>
<dbReference type="AlphaFoldDB" id="A0A927GXX9"/>
<dbReference type="Pfam" id="PF01551">
    <property type="entry name" value="Peptidase_M23"/>
    <property type="match status" value="1"/>
</dbReference>
<name>A0A927GXX9_9BACL</name>
<dbReference type="PANTHER" id="PTHR21666:SF270">
    <property type="entry name" value="MUREIN HYDROLASE ACTIVATOR ENVC"/>
    <property type="match status" value="1"/>
</dbReference>
<dbReference type="InterPro" id="IPR011055">
    <property type="entry name" value="Dup_hybrid_motif"/>
</dbReference>
<evidence type="ECO:0000259" key="2">
    <source>
        <dbReference type="Pfam" id="PF01551"/>
    </source>
</evidence>
<feature type="compositionally biased region" description="Basic and acidic residues" evidence="1">
    <location>
        <begin position="28"/>
        <end position="48"/>
    </location>
</feature>
<feature type="region of interest" description="Disordered" evidence="1">
    <location>
        <begin position="1"/>
        <end position="74"/>
    </location>
</feature>
<evidence type="ECO:0000256" key="1">
    <source>
        <dbReference type="SAM" id="MobiDB-lite"/>
    </source>
</evidence>
<dbReference type="PANTHER" id="PTHR21666">
    <property type="entry name" value="PEPTIDASE-RELATED"/>
    <property type="match status" value="1"/>
</dbReference>
<evidence type="ECO:0000313" key="4">
    <source>
        <dbReference type="Proteomes" id="UP000639396"/>
    </source>
</evidence>
<proteinExistence type="predicted"/>
<dbReference type="EMBL" id="JACXJA010000003">
    <property type="protein sequence ID" value="MBD2861005.1"/>
    <property type="molecule type" value="Genomic_DNA"/>
</dbReference>
<keyword evidence="4" id="KW-1185">Reference proteome</keyword>
<feature type="domain" description="M23ase beta-sheet core" evidence="2">
    <location>
        <begin position="217"/>
        <end position="308"/>
    </location>
</feature>
<reference evidence="3" key="1">
    <citation type="submission" date="2020-09" db="EMBL/GenBank/DDBJ databases">
        <title>A novel bacterium of genus Paenibacillus, isolated from South China Sea.</title>
        <authorList>
            <person name="Huang H."/>
            <person name="Mo K."/>
            <person name="Hu Y."/>
        </authorList>
    </citation>
    <scope>NUCLEOTIDE SEQUENCE</scope>
    <source>
        <strain evidence="3">IB182363</strain>
    </source>
</reference>
<comment type="caution">
    <text evidence="3">The sequence shown here is derived from an EMBL/GenBank/DDBJ whole genome shotgun (WGS) entry which is preliminary data.</text>
</comment>
<gene>
    <name evidence="3" type="ORF">IDH45_03265</name>
</gene>
<dbReference type="RefSeq" id="WP_190924605.1">
    <property type="nucleotide sequence ID" value="NZ_JACXJA010000003.1"/>
</dbReference>
<dbReference type="SUPFAM" id="SSF51261">
    <property type="entry name" value="Duplicated hybrid motif"/>
    <property type="match status" value="1"/>
</dbReference>
<dbReference type="GO" id="GO:0004222">
    <property type="term" value="F:metalloendopeptidase activity"/>
    <property type="evidence" value="ECO:0007669"/>
    <property type="project" value="TreeGrafter"/>
</dbReference>
<feature type="compositionally biased region" description="Basic and acidic residues" evidence="1">
    <location>
        <begin position="1"/>
        <end position="16"/>
    </location>
</feature>
<dbReference type="InterPro" id="IPR050570">
    <property type="entry name" value="Cell_wall_metabolism_enzyme"/>
</dbReference>
<dbReference type="InterPro" id="IPR016047">
    <property type="entry name" value="M23ase_b-sheet_dom"/>
</dbReference>
<evidence type="ECO:0000313" key="3">
    <source>
        <dbReference type="EMBL" id="MBD2861005.1"/>
    </source>
</evidence>
<sequence length="315" mass="34672">MEVKSNVRQRRMDRMKQIVASEQGIRSGNDKTVFHEEAYDGQRERSGHDSSQYRPVNLNGSGREDLSSARDDRMDDPEFVWKHREQERWTAMGRAEQPGWTDTPDNGGMTPPSVRQIWVKLGLSAVVFAGVWGLFQLDHPMAQRGQAWVRTALTVDYDFTAVAAWYERSFGGVPAWLPSIREKDAPEAQKASTSSLGRIYVPVTGKIVSRSGDGDLGITLRTEPLAAVIAIDTGRVVSVTSGTDKGTVVVVQHADGLQSTYAWLQSTTLQKNDWVNGGETIGSVTTDAAGGAGKLYVVVKKDNQYVNPTEVIPFD</sequence>
<feature type="compositionally biased region" description="Polar residues" evidence="1">
    <location>
        <begin position="49"/>
        <end position="60"/>
    </location>
</feature>
<dbReference type="CDD" id="cd12797">
    <property type="entry name" value="M23_peptidase"/>
    <property type="match status" value="1"/>
</dbReference>
<dbReference type="Proteomes" id="UP000639396">
    <property type="component" value="Unassembled WGS sequence"/>
</dbReference>
<protein>
    <submittedName>
        <fullName evidence="3">Peptidoglycan DD-metalloendopeptidase family protein</fullName>
    </submittedName>
</protein>
<feature type="compositionally biased region" description="Basic and acidic residues" evidence="1">
    <location>
        <begin position="62"/>
        <end position="73"/>
    </location>
</feature>